<protein>
    <submittedName>
        <fullName evidence="13">Homeobox domain,Homeobox domain-like,OAR domain,Homeobox, conserved site</fullName>
    </submittedName>
</protein>
<dbReference type="GO" id="GO:0000978">
    <property type="term" value="F:RNA polymerase II cis-regulatory region sequence-specific DNA binding"/>
    <property type="evidence" value="ECO:0007669"/>
    <property type="project" value="TreeGrafter"/>
</dbReference>
<gene>
    <name evidence="13" type="ORF">CINCED_3A009918</name>
</gene>
<evidence type="ECO:0000256" key="9">
    <source>
        <dbReference type="RuleBase" id="RU000682"/>
    </source>
</evidence>
<keyword evidence="7 8" id="KW-0539">Nucleus</keyword>
<dbReference type="SUPFAM" id="SSF46689">
    <property type="entry name" value="Homeodomain-like"/>
    <property type="match status" value="1"/>
</dbReference>
<comment type="similarity">
    <text evidence="2">Belongs to the paired homeobox family. Bicoid subfamily.</text>
</comment>
<evidence type="ECO:0000259" key="11">
    <source>
        <dbReference type="PROSITE" id="PS50071"/>
    </source>
</evidence>
<dbReference type="PROSITE" id="PS00027">
    <property type="entry name" value="HOMEOBOX_1"/>
    <property type="match status" value="1"/>
</dbReference>
<feature type="domain" description="Homeobox" evidence="11">
    <location>
        <begin position="187"/>
        <end position="247"/>
    </location>
</feature>
<proteinExistence type="inferred from homology"/>
<dbReference type="GO" id="GO:0005634">
    <property type="term" value="C:nucleus"/>
    <property type="evidence" value="ECO:0007669"/>
    <property type="project" value="UniProtKB-SubCell"/>
</dbReference>
<organism evidence="13 14">
    <name type="scientific">Cinara cedri</name>
    <dbReference type="NCBI Taxonomy" id="506608"/>
    <lineage>
        <taxon>Eukaryota</taxon>
        <taxon>Metazoa</taxon>
        <taxon>Ecdysozoa</taxon>
        <taxon>Arthropoda</taxon>
        <taxon>Hexapoda</taxon>
        <taxon>Insecta</taxon>
        <taxon>Pterygota</taxon>
        <taxon>Neoptera</taxon>
        <taxon>Paraneoptera</taxon>
        <taxon>Hemiptera</taxon>
        <taxon>Sternorrhyncha</taxon>
        <taxon>Aphidomorpha</taxon>
        <taxon>Aphidoidea</taxon>
        <taxon>Aphididae</taxon>
        <taxon>Lachninae</taxon>
        <taxon>Cinara</taxon>
    </lineage>
</organism>
<feature type="region of interest" description="Disordered" evidence="10">
    <location>
        <begin position="80"/>
        <end position="193"/>
    </location>
</feature>
<comment type="subcellular location">
    <subcellularLocation>
        <location evidence="1 8 9">Nucleus</location>
    </subcellularLocation>
</comment>
<dbReference type="Pfam" id="PF00046">
    <property type="entry name" value="Homeodomain"/>
    <property type="match status" value="1"/>
</dbReference>
<accession>A0A5E4MPB0</accession>
<evidence type="ECO:0000259" key="12">
    <source>
        <dbReference type="PROSITE" id="PS50803"/>
    </source>
</evidence>
<dbReference type="FunFam" id="1.10.10.60:FF:000071">
    <property type="entry name" value="Retinal homeobox gene 2"/>
    <property type="match status" value="1"/>
</dbReference>
<dbReference type="InterPro" id="IPR009057">
    <property type="entry name" value="Homeodomain-like_sf"/>
</dbReference>
<evidence type="ECO:0000256" key="6">
    <source>
        <dbReference type="ARBA" id="ARBA00023163"/>
    </source>
</evidence>
<evidence type="ECO:0000313" key="13">
    <source>
        <dbReference type="EMBL" id="VVC33295.1"/>
    </source>
</evidence>
<evidence type="ECO:0000313" key="14">
    <source>
        <dbReference type="Proteomes" id="UP000325440"/>
    </source>
</evidence>
<keyword evidence="6" id="KW-0804">Transcription</keyword>
<evidence type="ECO:0000256" key="8">
    <source>
        <dbReference type="PROSITE-ProRule" id="PRU00108"/>
    </source>
</evidence>
<evidence type="ECO:0000256" key="5">
    <source>
        <dbReference type="ARBA" id="ARBA00023155"/>
    </source>
</evidence>
<dbReference type="InterPro" id="IPR017970">
    <property type="entry name" value="Homeobox_CS"/>
</dbReference>
<dbReference type="GO" id="GO:0045944">
    <property type="term" value="P:positive regulation of transcription by RNA polymerase II"/>
    <property type="evidence" value="ECO:0007669"/>
    <property type="project" value="InterPro"/>
</dbReference>
<dbReference type="SMART" id="SM00389">
    <property type="entry name" value="HOX"/>
    <property type="match status" value="1"/>
</dbReference>
<keyword evidence="5 8" id="KW-0371">Homeobox</keyword>
<feature type="compositionally biased region" description="Low complexity" evidence="10">
    <location>
        <begin position="167"/>
        <end position="183"/>
    </location>
</feature>
<feature type="compositionally biased region" description="Low complexity" evidence="10">
    <location>
        <begin position="310"/>
        <end position="366"/>
    </location>
</feature>
<evidence type="ECO:0000256" key="1">
    <source>
        <dbReference type="ARBA" id="ARBA00004123"/>
    </source>
</evidence>
<feature type="region of interest" description="Disordered" evidence="10">
    <location>
        <begin position="307"/>
        <end position="366"/>
    </location>
</feature>
<name>A0A5E4MPB0_9HEMI</name>
<evidence type="ECO:0000256" key="3">
    <source>
        <dbReference type="ARBA" id="ARBA00023015"/>
    </source>
</evidence>
<keyword evidence="4 8" id="KW-0238">DNA-binding</keyword>
<evidence type="ECO:0000256" key="2">
    <source>
        <dbReference type="ARBA" id="ARBA00006503"/>
    </source>
</evidence>
<evidence type="ECO:0000256" key="7">
    <source>
        <dbReference type="ARBA" id="ARBA00023242"/>
    </source>
</evidence>
<reference evidence="13 14" key="1">
    <citation type="submission" date="2019-08" db="EMBL/GenBank/DDBJ databases">
        <authorList>
            <person name="Alioto T."/>
            <person name="Alioto T."/>
            <person name="Gomez Garrido J."/>
        </authorList>
    </citation>
    <scope>NUCLEOTIDE SEQUENCE [LARGE SCALE GENOMIC DNA]</scope>
</reference>
<evidence type="ECO:0000256" key="10">
    <source>
        <dbReference type="SAM" id="MobiDB-lite"/>
    </source>
</evidence>
<dbReference type="PANTHER" id="PTHR46271">
    <property type="entry name" value="HOMEOBOX PROTEIN, PUTATIVE-RELATED"/>
    <property type="match status" value="1"/>
</dbReference>
<dbReference type="InterPro" id="IPR003654">
    <property type="entry name" value="OAR_dom"/>
</dbReference>
<dbReference type="GO" id="GO:0000981">
    <property type="term" value="F:DNA-binding transcription factor activity, RNA polymerase II-specific"/>
    <property type="evidence" value="ECO:0007669"/>
    <property type="project" value="InterPro"/>
</dbReference>
<dbReference type="InterPro" id="IPR043562">
    <property type="entry name" value="RAX/RAX2"/>
</dbReference>
<dbReference type="EMBL" id="CABPRJ010000966">
    <property type="protein sequence ID" value="VVC33295.1"/>
    <property type="molecule type" value="Genomic_DNA"/>
</dbReference>
<dbReference type="PROSITE" id="PS50071">
    <property type="entry name" value="HOMEOBOX_2"/>
    <property type="match status" value="1"/>
</dbReference>
<dbReference type="CDD" id="cd00086">
    <property type="entry name" value="homeodomain"/>
    <property type="match status" value="1"/>
</dbReference>
<dbReference type="Gene3D" id="1.10.10.60">
    <property type="entry name" value="Homeodomain-like"/>
    <property type="match status" value="1"/>
</dbReference>
<feature type="compositionally biased region" description="Gly residues" evidence="10">
    <location>
        <begin position="117"/>
        <end position="153"/>
    </location>
</feature>
<dbReference type="Pfam" id="PF03826">
    <property type="entry name" value="OAR"/>
    <property type="match status" value="1"/>
</dbReference>
<dbReference type="AlphaFoldDB" id="A0A5E4MPB0"/>
<keyword evidence="3" id="KW-0805">Transcription regulation</keyword>
<dbReference type="Proteomes" id="UP000325440">
    <property type="component" value="Unassembled WGS sequence"/>
</dbReference>
<dbReference type="PANTHER" id="PTHR46271:SF4">
    <property type="entry name" value="HOMEOBOX PROTEIN, PUTATIVE-RELATED"/>
    <property type="match status" value="1"/>
</dbReference>
<keyword evidence="14" id="KW-1185">Reference proteome</keyword>
<feature type="domain" description="OAR" evidence="12">
    <location>
        <begin position="365"/>
        <end position="378"/>
    </location>
</feature>
<feature type="DNA-binding region" description="Homeobox" evidence="8">
    <location>
        <begin position="189"/>
        <end position="248"/>
    </location>
</feature>
<evidence type="ECO:0000256" key="4">
    <source>
        <dbReference type="ARBA" id="ARBA00023125"/>
    </source>
</evidence>
<dbReference type="PROSITE" id="PS50803">
    <property type="entry name" value="OAR"/>
    <property type="match status" value="1"/>
</dbReference>
<dbReference type="InterPro" id="IPR001356">
    <property type="entry name" value="HD"/>
</dbReference>
<dbReference type="OrthoDB" id="6159439at2759"/>
<sequence length="388" mass="41588">METDSNSDNEMVPTAAQIPPYSRANIEMLIRRHQAAVTALGLAFNGPPHCRPTVMQANVATSVPAPKHHTIDAILGLKRDQQKDQESGGENSCNSSDAEHNRHQHHQSPLDEQMCSGGIGGGVSVGSGSGGGPQQRRSGGGGDMDDGSGGGCGDSSDGEPDDEHLSGGRASASPAAAAGGMSPPDKKKHRRNRTTFTTYQLHELERAFEKSHYPDVYSREELAMKVNLPEVRVQVWFQNRRAKWRRQEKMEAARLGLNDYVHSTMAGSLSRMPGSSLALPVDPWLSPPLLSALPGFLSHPQTGYPSYLTPPVVHSPSSMKSPPSPQHQQQQQQQQQQMAAVTPPSSSSLSTSSSSTASAADPRTSSIAVLRLKAKEHVESITKGMQMV</sequence>